<feature type="domain" description="NB-ARC" evidence="2">
    <location>
        <begin position="203"/>
        <end position="269"/>
    </location>
</feature>
<feature type="region of interest" description="Disordered" evidence="1">
    <location>
        <begin position="96"/>
        <end position="139"/>
    </location>
</feature>
<keyword evidence="4" id="KW-1185">Reference proteome</keyword>
<protein>
    <recommendedName>
        <fullName evidence="2">NB-ARC domain-containing protein</fullName>
    </recommendedName>
</protein>
<name>A0A804MX37_MAIZE</name>
<dbReference type="Gene3D" id="3.40.50.300">
    <property type="entry name" value="P-loop containing nucleotide triphosphate hydrolases"/>
    <property type="match status" value="1"/>
</dbReference>
<dbReference type="GO" id="GO:0043531">
    <property type="term" value="F:ADP binding"/>
    <property type="evidence" value="ECO:0007669"/>
    <property type="project" value="InterPro"/>
</dbReference>
<dbReference type="AlphaFoldDB" id="A0A804MX37"/>
<dbReference type="SUPFAM" id="SSF52540">
    <property type="entry name" value="P-loop containing nucleoside triphosphate hydrolases"/>
    <property type="match status" value="1"/>
</dbReference>
<evidence type="ECO:0007829" key="5">
    <source>
        <dbReference type="PeptideAtlas" id="A0A804MX37"/>
    </source>
</evidence>
<dbReference type="GO" id="GO:0098542">
    <property type="term" value="P:defense response to other organism"/>
    <property type="evidence" value="ECO:0000318"/>
    <property type="project" value="GO_Central"/>
</dbReference>
<dbReference type="Gramene" id="Zm00001eb118300_T001">
    <property type="protein sequence ID" value="Zm00001eb118300_P001"/>
    <property type="gene ID" value="Zm00001eb118300"/>
</dbReference>
<dbReference type="FunCoup" id="A0A804MX37">
    <property type="interactions" value="1"/>
</dbReference>
<evidence type="ECO:0000313" key="4">
    <source>
        <dbReference type="Proteomes" id="UP000007305"/>
    </source>
</evidence>
<accession>A0A804MX37</accession>
<dbReference type="InterPro" id="IPR002182">
    <property type="entry name" value="NB-ARC"/>
</dbReference>
<dbReference type="OrthoDB" id="1900634at2759"/>
<feature type="compositionally biased region" description="Basic and acidic residues" evidence="1">
    <location>
        <begin position="517"/>
        <end position="526"/>
    </location>
</feature>
<dbReference type="InterPro" id="IPR027417">
    <property type="entry name" value="P-loop_NTPase"/>
</dbReference>
<evidence type="ECO:0000256" key="1">
    <source>
        <dbReference type="SAM" id="MobiDB-lite"/>
    </source>
</evidence>
<dbReference type="PANTHER" id="PTHR23155">
    <property type="entry name" value="DISEASE RESISTANCE PROTEIN RP"/>
    <property type="match status" value="1"/>
</dbReference>
<dbReference type="Proteomes" id="UP000007305">
    <property type="component" value="Chromosome 2"/>
</dbReference>
<dbReference type="PANTHER" id="PTHR23155:SF1173">
    <property type="entry name" value="NB-ARC DOMAIN-CONTAINING PROTEIN"/>
    <property type="match status" value="1"/>
</dbReference>
<sequence>MKARSRSYTGRFQTESYELHKLRPQVDDLFKEFDALVDRPLDEREDLAAIFKVLEEIRDKIKIKHGGKKVDDDELLPRSKRGDLANLLPLIRTALELRSKPPPPPVQQDATGGAHDSKPTGCIPCKPRPSQQHKEEKEGSKEVVSLKLLLRLTQNVLEPEQYYEWTTSYVDEERIYGWDKEAGEVIDALVAAADGSGARMFRAAGIAGIHGSGKTALARKVFVHDKAKDNFALRLWVCVGPPDSEDRFNLLYRMLDNLGLDTDKVEEVVDKSSVVRDARGRTEAELRKAAARPAEQKKAEGSVVVTEAGAGGDANRQAKDEELLKEKVENSRAVEKSKIGVLLYILNMVLSKTSYMIVFDDIRAYRHDDDDAQGCWYSNLTLLPPAEGEWGDRLAYGLPKTKHRGAVLVTCRKEDDAKTMARTGLVVRPPKLEGDDAWKLFRREYDQAKDDKRNKDGGGKEGSKGEEEDLLLKQLQEMKKEIVGKCLGLPVAIIEAARGFADLEPLPDDTSPLKPVTSKDIDKDKQLSQANK</sequence>
<reference evidence="3" key="2">
    <citation type="submission" date="2019-07" db="EMBL/GenBank/DDBJ databases">
        <authorList>
            <person name="Seetharam A."/>
            <person name="Woodhouse M."/>
            <person name="Cannon E."/>
        </authorList>
    </citation>
    <scope>NUCLEOTIDE SEQUENCE [LARGE SCALE GENOMIC DNA]</scope>
    <source>
        <strain evidence="3">cv. B73</strain>
    </source>
</reference>
<organism evidence="3 4">
    <name type="scientific">Zea mays</name>
    <name type="common">Maize</name>
    <dbReference type="NCBI Taxonomy" id="4577"/>
    <lineage>
        <taxon>Eukaryota</taxon>
        <taxon>Viridiplantae</taxon>
        <taxon>Streptophyta</taxon>
        <taxon>Embryophyta</taxon>
        <taxon>Tracheophyta</taxon>
        <taxon>Spermatophyta</taxon>
        <taxon>Magnoliopsida</taxon>
        <taxon>Liliopsida</taxon>
        <taxon>Poales</taxon>
        <taxon>Poaceae</taxon>
        <taxon>PACMAD clade</taxon>
        <taxon>Panicoideae</taxon>
        <taxon>Andropogonodae</taxon>
        <taxon>Andropogoneae</taxon>
        <taxon>Tripsacinae</taxon>
        <taxon>Zea</taxon>
    </lineage>
</organism>
<reference evidence="3" key="3">
    <citation type="submission" date="2021-05" db="UniProtKB">
        <authorList>
            <consortium name="EnsemblPlants"/>
        </authorList>
    </citation>
    <scope>IDENTIFICATION</scope>
    <source>
        <strain evidence="3">cv. B73</strain>
    </source>
</reference>
<dbReference type="Pfam" id="PF00931">
    <property type="entry name" value="NB-ARC"/>
    <property type="match status" value="1"/>
</dbReference>
<dbReference type="InterPro" id="IPR044974">
    <property type="entry name" value="Disease_R_plants"/>
</dbReference>
<dbReference type="InParanoid" id="A0A804MX37"/>
<evidence type="ECO:0000313" key="3">
    <source>
        <dbReference type="EnsemblPlants" id="Zm00001eb118300_P001"/>
    </source>
</evidence>
<evidence type="ECO:0000259" key="2">
    <source>
        <dbReference type="Pfam" id="PF00931"/>
    </source>
</evidence>
<dbReference type="EnsemblPlants" id="Zm00001eb118300_T001">
    <property type="protein sequence ID" value="Zm00001eb118300_P001"/>
    <property type="gene ID" value="Zm00001eb118300"/>
</dbReference>
<keyword evidence="5" id="KW-1267">Proteomics identification</keyword>
<reference evidence="4" key="1">
    <citation type="submission" date="2015-12" db="EMBL/GenBank/DDBJ databases">
        <title>Update maize B73 reference genome by single molecule sequencing technologies.</title>
        <authorList>
            <consortium name="Maize Genome Sequencing Project"/>
            <person name="Ware D."/>
        </authorList>
    </citation>
    <scope>NUCLEOTIDE SEQUENCE [LARGE SCALE GENOMIC DNA]</scope>
    <source>
        <strain evidence="4">cv. B73</strain>
    </source>
</reference>
<feature type="region of interest" description="Disordered" evidence="1">
    <location>
        <begin position="503"/>
        <end position="532"/>
    </location>
</feature>
<gene>
    <name evidence="3" type="primary">LOC100272760</name>
</gene>
<proteinExistence type="evidence at protein level"/>